<feature type="disulfide bond" evidence="4">
    <location>
        <begin position="584"/>
        <end position="593"/>
    </location>
</feature>
<keyword evidence="6" id="KW-1133">Transmembrane helix</keyword>
<dbReference type="InterPro" id="IPR051216">
    <property type="entry name" value="Teneurin"/>
</dbReference>
<dbReference type="SMART" id="SM00181">
    <property type="entry name" value="EGF"/>
    <property type="match status" value="12"/>
</dbReference>
<keyword evidence="10" id="KW-1185">Reference proteome</keyword>
<dbReference type="SUPFAM" id="SSF56112">
    <property type="entry name" value="Protein kinase-like (PK-like)"/>
    <property type="match status" value="1"/>
</dbReference>
<gene>
    <name evidence="9" type="ORF">NAEGRDRAFT_58901</name>
</gene>
<dbReference type="OrthoDB" id="382013at2759"/>
<dbReference type="Pfam" id="PF23106">
    <property type="entry name" value="EGF_Teneurin"/>
    <property type="match status" value="2"/>
</dbReference>
<feature type="domain" description="EGF-like" evidence="8">
    <location>
        <begin position="561"/>
        <end position="594"/>
    </location>
</feature>
<proteinExistence type="predicted"/>
<dbReference type="Pfam" id="PF07714">
    <property type="entry name" value="PK_Tyr_Ser-Thr"/>
    <property type="match status" value="1"/>
</dbReference>
<dbReference type="InterPro" id="IPR011009">
    <property type="entry name" value="Kinase-like_dom_sf"/>
</dbReference>
<dbReference type="PROSITE" id="PS01186">
    <property type="entry name" value="EGF_2"/>
    <property type="match status" value="7"/>
</dbReference>
<dbReference type="KEGG" id="ngr:NAEGRDRAFT_58901"/>
<feature type="domain" description="EGF-like" evidence="8">
    <location>
        <begin position="516"/>
        <end position="555"/>
    </location>
</feature>
<dbReference type="GeneID" id="8855656"/>
<keyword evidence="3 4" id="KW-1015">Disulfide bond</keyword>
<evidence type="ECO:0000256" key="4">
    <source>
        <dbReference type="PROSITE-ProRule" id="PRU00076"/>
    </source>
</evidence>
<dbReference type="Gene3D" id="2.10.25.10">
    <property type="entry name" value="Laminin"/>
    <property type="match status" value="7"/>
</dbReference>
<evidence type="ECO:0000313" key="9">
    <source>
        <dbReference type="EMBL" id="EFC41078.1"/>
    </source>
</evidence>
<dbReference type="InterPro" id="IPR017441">
    <property type="entry name" value="Protein_kinase_ATP_BS"/>
</dbReference>
<dbReference type="Pfam" id="PF07974">
    <property type="entry name" value="EGF_2"/>
    <property type="match status" value="1"/>
</dbReference>
<feature type="domain" description="EGF-like" evidence="8">
    <location>
        <begin position="997"/>
        <end position="1037"/>
    </location>
</feature>
<feature type="disulfide bond" evidence="4">
    <location>
        <begin position="1027"/>
        <end position="1036"/>
    </location>
</feature>
<keyword evidence="6" id="KW-0472">Membrane</keyword>
<dbReference type="Gene3D" id="1.10.510.10">
    <property type="entry name" value="Transferase(Phosphotransferase) domain 1"/>
    <property type="match status" value="1"/>
</dbReference>
<feature type="domain" description="EGF-like" evidence="8">
    <location>
        <begin position="761"/>
        <end position="800"/>
    </location>
</feature>
<protein>
    <submittedName>
        <fullName evidence="9">Predicted protein</fullName>
    </submittedName>
</protein>
<name>D2VQA9_NAEGR</name>
<dbReference type="EMBL" id="GG738888">
    <property type="protein sequence ID" value="EFC41078.1"/>
    <property type="molecule type" value="Genomic_DNA"/>
</dbReference>
<evidence type="ECO:0000313" key="10">
    <source>
        <dbReference type="Proteomes" id="UP000006671"/>
    </source>
</evidence>
<dbReference type="eggNOG" id="KOG1225">
    <property type="taxonomic scope" value="Eukaryota"/>
</dbReference>
<dbReference type="PROSITE" id="PS50011">
    <property type="entry name" value="PROTEIN_KINASE_DOM"/>
    <property type="match status" value="1"/>
</dbReference>
<dbReference type="VEuPathDB" id="AmoebaDB:NAEGRDRAFT_58901"/>
<feature type="domain" description="Protein kinase" evidence="7">
    <location>
        <begin position="1179"/>
        <end position="1512"/>
    </location>
</feature>
<dbReference type="GO" id="GO:0005524">
    <property type="term" value="F:ATP binding"/>
    <property type="evidence" value="ECO:0007669"/>
    <property type="project" value="UniProtKB-UniRule"/>
</dbReference>
<dbReference type="OMA" id="INSEMCE"/>
<sequence length="1512" mass="168825">MNLETKSTFIDKSFFITLLFLVFFSSFSHETSVNLQPHKINWFLTSKTGKDARVQCFTATTSGHLVVGGTFTENLYLYPNVNVEDQFVNGTKANETEPSASFLNTSPYSLTRESLFVIKLNESDGTILWQYSIDCETNDCKFYDVGVSSDYQKYAFVFLSAYVPLSNKIHPFSQPGGPLFFVFSLDDGTLQWNTQYLCYSKDCYNPFSVLVKGDEVYVSGRGKEDTYLSYGSFKVYRDANANNELVSNSFVQAFRRKSNSYEMEPLWTFQTHNTNSTAYVRIYQATISNTTMYLSGYYSGTTTWLDRKQKNFTIIDNVNVDFHSFYILKFDTSGNILDLWTNTSYRFDLKVDLYSKQIGNDQFVTSCMDNEGLKSFTCITLLDDKKLKYYSSYNSEMNHAENFDRPCERVQVYSISGISKDLYLAMRCLYKDMLGRNKVEYKVNVRSITNYRKGEWQVSYIMYGNYSSMALQRHEDTKSVNVLITTDGYFTESISNYTFHQDHYAFTLFEIPFMYPFTFCFGISSNDSSVCSSHGVCIYTNECECNPGWGYPNCQFPVCGDFVSNDTRVCSGVGNCTQPGLCECPTGFTGQYCEYPICFGKRADDSLVCSGTGNCISPNICDCPSGFTGNECQYPICFGKSLAYNSSLICNGHGNCSQADNCECETGWKGNECQYPVCFGKIDNNSSIIMNNGSLVCSGNGKCILPNICNCEENYEGLECQIPLCYNISALNESVCTNSNGSCTSPNTCQCYPGRSGLQCEHWKCFNYGSDSPLVCSGHGQCIGFDSCNCSQGYQGPSCQYAICYGIGANESAVCNSKGNCTKPDYCSCENGKFVGLDCEQPVCFGIPSNNSNVCNNLNGTCVEPNLCVCNSKYGGSDCSIPICFGTLSNNRSVCSGYGSCLAPDTCECNFGFFGERCQFTTCFELSSDASNVCYGHGKCITKDTCLCDTDYTGSQCEFPKCNEISANKTNVCNSQGVCFSPNVCKCNSGFLGQFCELFTCNGIPFNDSSVCNHGNGTCLGKDNCKCISGYKGQHCQDRSTGTDLGSQSETGWIIGITVSVPISFVMCVATIGCCVIYCYNSRRWNRKNTQEKEVHRKLMEMSLTAEHLEGQDSPFHLLRPSLGDYRELDEFSDPASISSSLNMSSSGNTANNNSSESAVAVGIKSITESKIFIPYKDLEFEKKLGSGSGGEVYKAKWKQNQVAVKKVEELESFLKEVTLLHNLKHPNIITIYGVSFLQGYYLIVMEFMTKGSLESFLYQLRIGSLPNIKLSDKISILLDISKGMDYLHSLKPPIIHRNSSETRFSKNLVDQEDVVLFKELSIDRLISDSAAFVLPYEHVVSSTVTSGLKKEEKVVYKQRSKEEQLEIVLDFIKEHPARERGSIMEYSQKKHINKSQLSRYLRAYDAGQLTCATNSSTTHTIERGHPSALMNASQIEKVLQIIKSEQGDNEDFSNKRIGEIIFELIGKQPSAGYVSKFASTYLTLNGPKRKKKKFDQSIKIEPKIEIKSETD</sequence>
<dbReference type="PROSITE" id="PS00107">
    <property type="entry name" value="PROTEIN_KINASE_ATP"/>
    <property type="match status" value="1"/>
</dbReference>
<dbReference type="InParanoid" id="D2VQA9"/>
<dbReference type="PANTHER" id="PTHR11219">
    <property type="entry name" value="TENEURIN AND N-ACETYLGLUCOSAMINE-1-PHOSPHODIESTER ALPHA-N-ACETYLGLUCOSAMINIDASE"/>
    <property type="match status" value="1"/>
</dbReference>
<dbReference type="Proteomes" id="UP000006671">
    <property type="component" value="Unassembled WGS sequence"/>
</dbReference>
<feature type="disulfide bond" evidence="4">
    <location>
        <begin position="948"/>
        <end position="957"/>
    </location>
</feature>
<evidence type="ECO:0000256" key="5">
    <source>
        <dbReference type="PROSITE-ProRule" id="PRU10141"/>
    </source>
</evidence>
<feature type="disulfide bond" evidence="4">
    <location>
        <begin position="790"/>
        <end position="799"/>
    </location>
</feature>
<dbReference type="InterPro" id="IPR011047">
    <property type="entry name" value="Quinoprotein_ADH-like_sf"/>
</dbReference>
<feature type="disulfide bond" evidence="4">
    <location>
        <begin position="545"/>
        <end position="554"/>
    </location>
</feature>
<keyword evidence="1 4" id="KW-0245">EGF-like domain</keyword>
<comment type="caution">
    <text evidence="4">Lacks conserved residue(s) required for the propagation of feature annotation.</text>
</comment>
<dbReference type="InterPro" id="IPR000742">
    <property type="entry name" value="EGF"/>
</dbReference>
<dbReference type="STRING" id="5762.D2VQA9"/>
<dbReference type="GO" id="GO:0004672">
    <property type="term" value="F:protein kinase activity"/>
    <property type="evidence" value="ECO:0007669"/>
    <property type="project" value="InterPro"/>
</dbReference>
<dbReference type="InterPro" id="IPR013111">
    <property type="entry name" value="EGF_extracell"/>
</dbReference>
<evidence type="ECO:0000256" key="2">
    <source>
        <dbReference type="ARBA" id="ARBA00022737"/>
    </source>
</evidence>
<keyword evidence="6" id="KW-0812">Transmembrane</keyword>
<dbReference type="InterPro" id="IPR001245">
    <property type="entry name" value="Ser-Thr/Tyr_kinase_cat_dom"/>
</dbReference>
<dbReference type="PANTHER" id="PTHR11219:SF69">
    <property type="entry name" value="TENEURIN-A"/>
    <property type="match status" value="1"/>
</dbReference>
<keyword evidence="5" id="KW-0547">Nucleotide-binding</keyword>
<keyword evidence="5" id="KW-0067">ATP-binding</keyword>
<dbReference type="PROSITE" id="PS50026">
    <property type="entry name" value="EGF_3"/>
    <property type="match status" value="5"/>
</dbReference>
<reference evidence="9 10" key="1">
    <citation type="journal article" date="2010" name="Cell">
        <title>The genome of Naegleria gruberi illuminates early eukaryotic versatility.</title>
        <authorList>
            <person name="Fritz-Laylin L.K."/>
            <person name="Prochnik S.E."/>
            <person name="Ginger M.L."/>
            <person name="Dacks J.B."/>
            <person name="Carpenter M.L."/>
            <person name="Field M.C."/>
            <person name="Kuo A."/>
            <person name="Paredez A."/>
            <person name="Chapman J."/>
            <person name="Pham J."/>
            <person name="Shu S."/>
            <person name="Neupane R."/>
            <person name="Cipriano M."/>
            <person name="Mancuso J."/>
            <person name="Tu H."/>
            <person name="Salamov A."/>
            <person name="Lindquist E."/>
            <person name="Shapiro H."/>
            <person name="Lucas S."/>
            <person name="Grigoriev I.V."/>
            <person name="Cande W.Z."/>
            <person name="Fulton C."/>
            <person name="Rokhsar D.S."/>
            <person name="Dawson S.C."/>
        </authorList>
    </citation>
    <scope>NUCLEOTIDE SEQUENCE [LARGE SCALE GENOMIC DNA]</scope>
    <source>
        <strain evidence="9 10">NEG-M</strain>
    </source>
</reference>
<feature type="domain" description="EGF-like" evidence="8">
    <location>
        <begin position="925"/>
        <end position="958"/>
    </location>
</feature>
<evidence type="ECO:0000256" key="1">
    <source>
        <dbReference type="ARBA" id="ARBA00022536"/>
    </source>
</evidence>
<dbReference type="InterPro" id="IPR000719">
    <property type="entry name" value="Prot_kinase_dom"/>
</dbReference>
<organism evidence="10">
    <name type="scientific">Naegleria gruberi</name>
    <name type="common">Amoeba</name>
    <dbReference type="NCBI Taxonomy" id="5762"/>
    <lineage>
        <taxon>Eukaryota</taxon>
        <taxon>Discoba</taxon>
        <taxon>Heterolobosea</taxon>
        <taxon>Tetramitia</taxon>
        <taxon>Eutetramitia</taxon>
        <taxon>Vahlkampfiidae</taxon>
        <taxon>Naegleria</taxon>
    </lineage>
</organism>
<dbReference type="SUPFAM" id="SSF50998">
    <property type="entry name" value="Quinoprotein alcohol dehydrogenase-like"/>
    <property type="match status" value="1"/>
</dbReference>
<evidence type="ECO:0000256" key="3">
    <source>
        <dbReference type="ARBA" id="ARBA00023157"/>
    </source>
</evidence>
<feature type="transmembrane region" description="Helical" evidence="6">
    <location>
        <begin position="1053"/>
        <end position="1080"/>
    </location>
</feature>
<dbReference type="PROSITE" id="PS00022">
    <property type="entry name" value="EGF_1"/>
    <property type="match status" value="7"/>
</dbReference>
<evidence type="ECO:0000259" key="8">
    <source>
        <dbReference type="PROSITE" id="PS50026"/>
    </source>
</evidence>
<evidence type="ECO:0000259" key="7">
    <source>
        <dbReference type="PROSITE" id="PS50011"/>
    </source>
</evidence>
<feature type="binding site" evidence="5">
    <location>
        <position position="1207"/>
    </location>
    <ligand>
        <name>ATP</name>
        <dbReference type="ChEBI" id="CHEBI:30616"/>
    </ligand>
</feature>
<keyword evidence="2" id="KW-0677">Repeat</keyword>
<dbReference type="eggNOG" id="KOG0192">
    <property type="taxonomic scope" value="Eukaryota"/>
</dbReference>
<evidence type="ECO:0000256" key="6">
    <source>
        <dbReference type="SAM" id="Phobius"/>
    </source>
</evidence>
<accession>D2VQA9</accession>
<dbReference type="RefSeq" id="XP_002673822.1">
    <property type="nucleotide sequence ID" value="XM_002673776.1"/>
</dbReference>